<evidence type="ECO:0000256" key="6">
    <source>
        <dbReference type="ARBA" id="ARBA00022617"/>
    </source>
</evidence>
<feature type="binding site" description="axial binding residue" evidence="19">
    <location>
        <position position="196"/>
    </location>
    <ligand>
        <name>heme b</name>
        <dbReference type="ChEBI" id="CHEBI:60344"/>
        <label>b566</label>
    </ligand>
    <ligandPart>
        <name>Fe</name>
        <dbReference type="ChEBI" id="CHEBI:18248"/>
    </ligandPart>
</feature>
<dbReference type="CDD" id="cd00284">
    <property type="entry name" value="Cytochrome_b_N"/>
    <property type="match status" value="1"/>
</dbReference>
<keyword evidence="11 20" id="KW-0249">Electron transport</keyword>
<feature type="binding site" evidence="18">
    <location>
        <position position="201"/>
    </location>
    <ligand>
        <name>a ubiquinone</name>
        <dbReference type="ChEBI" id="CHEBI:16389"/>
    </ligand>
</feature>
<dbReference type="Pfam" id="PF00033">
    <property type="entry name" value="Cytochrome_B"/>
    <property type="match status" value="1"/>
</dbReference>
<dbReference type="PANTHER" id="PTHR19271:SF16">
    <property type="entry name" value="CYTOCHROME B"/>
    <property type="match status" value="1"/>
</dbReference>
<evidence type="ECO:0000256" key="16">
    <source>
        <dbReference type="ARBA" id="ARBA00023136"/>
    </source>
</evidence>
<name>F8TP90_PRECO</name>
<evidence type="ECO:0000259" key="22">
    <source>
        <dbReference type="PROSITE" id="PS51003"/>
    </source>
</evidence>
<evidence type="ECO:0000256" key="1">
    <source>
        <dbReference type="ARBA" id="ARBA00002566"/>
    </source>
</evidence>
<feature type="transmembrane region" description="Helical" evidence="20">
    <location>
        <begin position="229"/>
        <end position="246"/>
    </location>
</feature>
<dbReference type="GO" id="GO:0046872">
    <property type="term" value="F:metal ion binding"/>
    <property type="evidence" value="ECO:0007669"/>
    <property type="project" value="UniProtKB-UniRule"/>
</dbReference>
<dbReference type="InterPro" id="IPR036150">
    <property type="entry name" value="Cyt_b/b6_C_sf"/>
</dbReference>
<protein>
    <recommendedName>
        <fullName evidence="4 20">Cytochrome b</fullName>
    </recommendedName>
</protein>
<dbReference type="FunFam" id="1.20.810.10:FF:000002">
    <property type="entry name" value="Cytochrome b"/>
    <property type="match status" value="1"/>
</dbReference>
<dbReference type="InterPro" id="IPR027387">
    <property type="entry name" value="Cytb/b6-like_sf"/>
</dbReference>
<dbReference type="AlphaFoldDB" id="F8TP90"/>
<dbReference type="InterPro" id="IPR005798">
    <property type="entry name" value="Cyt_b/b6_C"/>
</dbReference>
<comment type="subcellular location">
    <subcellularLocation>
        <location evidence="2">Mitochondrion inner membrane</location>
        <topology evidence="2">Multi-pass membrane protein</topology>
    </subcellularLocation>
</comment>
<sequence length="380" mass="42707">MTPTRKSNPIMKLINYSLIDLPTPSNISMWWNFGSLLGTCLILQVVTGLFLAMHYSPDTSSAFSSIAHIIRDVNYGWIIRYLHANGASMFFICLFLHVGRGLYYGSFLLLETWNIGIALLLMVMATAFMGYVLPWGQMSFWGATVITNLLSATPYIGTNLVEWVWGGYSIDNPTLTRFFTLHFTLPFIIAALTMLHLLFLHETGSNNPCGIPSNSDKIPFHPYYTIKDALGMILLFLVLMTLVLFSPDLLSDPDKYTPANPLNTPPHIKPEWYFLFAYAILRSVPNKLGGVLALLLSILILAAMPLLHKSKQQSMSFRPLSQLLLWLLITILLILTWIGSQPVSHPFIVIGQVASTMYFTTILILMPLASLIENNLLKWT</sequence>
<feature type="transmembrane region" description="Helical" evidence="20">
    <location>
        <begin position="320"/>
        <end position="340"/>
    </location>
</feature>
<evidence type="ECO:0000256" key="3">
    <source>
        <dbReference type="ARBA" id="ARBA00011088"/>
    </source>
</evidence>
<comment type="subunit">
    <text evidence="3">The cytochrome bc1 complex contains 11 subunits: 3 respiratory subunits (MT-CYB, CYC1 and UQCRFS1), 2 core proteins (UQCRC1 and UQCRC2) and 6 low-molecular weight proteins (UQCRH/QCR6, UQCRB/QCR7, UQCRQ/QCR8, UQCR10/QCR9, UQCR11/QCR10 and a cleavage product of UQCRFS1). This cytochrome bc1 complex then forms a dimer.</text>
</comment>
<feature type="binding site" description="axial binding residue" evidence="19">
    <location>
        <position position="182"/>
    </location>
    <ligand>
        <name>heme b</name>
        <dbReference type="ChEBI" id="CHEBI:60344"/>
        <label>b562</label>
    </ligand>
    <ligandPart>
        <name>Fe</name>
        <dbReference type="ChEBI" id="CHEBI:18248"/>
    </ligandPart>
</feature>
<evidence type="ECO:0000256" key="2">
    <source>
        <dbReference type="ARBA" id="ARBA00004448"/>
    </source>
</evidence>
<dbReference type="PIRSF" id="PIRSF038885">
    <property type="entry name" value="COB"/>
    <property type="match status" value="1"/>
</dbReference>
<feature type="binding site" description="axial binding residue" evidence="19">
    <location>
        <position position="83"/>
    </location>
    <ligand>
        <name>heme b</name>
        <dbReference type="ChEBI" id="CHEBI:60344"/>
        <label>b562</label>
    </ligand>
    <ligandPart>
        <name>Fe</name>
        <dbReference type="ChEBI" id="CHEBI:18248"/>
    </ligandPart>
</feature>
<keyword evidence="12 20" id="KW-1133">Transmembrane helix</keyword>
<dbReference type="GO" id="GO:0006122">
    <property type="term" value="P:mitochondrial electron transport, ubiquinol to cytochrome c"/>
    <property type="evidence" value="ECO:0007669"/>
    <property type="project" value="TreeGrafter"/>
</dbReference>
<dbReference type="EMBL" id="JF295115">
    <property type="protein sequence ID" value="AEI52278.1"/>
    <property type="molecule type" value="Genomic_DNA"/>
</dbReference>
<dbReference type="GO" id="GO:0005743">
    <property type="term" value="C:mitochondrial inner membrane"/>
    <property type="evidence" value="ECO:0007669"/>
    <property type="project" value="UniProtKB-SubCell"/>
</dbReference>
<evidence type="ECO:0000256" key="4">
    <source>
        <dbReference type="ARBA" id="ARBA00013531"/>
    </source>
</evidence>
<keyword evidence="5 20" id="KW-0813">Transport</keyword>
<evidence type="ECO:0000313" key="23">
    <source>
        <dbReference type="EMBL" id="AEI52278.1"/>
    </source>
</evidence>
<keyword evidence="16 20" id="KW-0472">Membrane</keyword>
<dbReference type="SUPFAM" id="SSF81648">
    <property type="entry name" value="a domain/subunit of cytochrome bc1 complex (Ubiquinol-cytochrome c reductase)"/>
    <property type="match status" value="1"/>
</dbReference>
<feature type="transmembrane region" description="Helical" evidence="20">
    <location>
        <begin position="178"/>
        <end position="200"/>
    </location>
</feature>
<keyword evidence="10" id="KW-0999">Mitochondrion inner membrane</keyword>
<dbReference type="InterPro" id="IPR048259">
    <property type="entry name" value="Cytochrome_b_N_euk/bac"/>
</dbReference>
<evidence type="ECO:0000256" key="17">
    <source>
        <dbReference type="ARBA" id="ARBA00061233"/>
    </source>
</evidence>
<feature type="transmembrane region" description="Helical" evidence="20">
    <location>
        <begin position="288"/>
        <end position="308"/>
    </location>
</feature>
<keyword evidence="14" id="KW-0830">Ubiquinone</keyword>
<evidence type="ECO:0000256" key="19">
    <source>
        <dbReference type="PIRSR" id="PIRSR038885-2"/>
    </source>
</evidence>
<keyword evidence="8 20" id="KW-0812">Transmembrane</keyword>
<keyword evidence="7 20" id="KW-0679">Respiratory chain</keyword>
<dbReference type="PANTHER" id="PTHR19271">
    <property type="entry name" value="CYTOCHROME B"/>
    <property type="match status" value="1"/>
</dbReference>
<comment type="function">
    <text evidence="1 20">Component of the ubiquinol-cytochrome c reductase complex (complex III or cytochrome b-c1 complex) that is part of the mitochondrial respiratory chain. The b-c1 complex mediates electron transfer from ubiquinol to cytochrome c. Contributes to the generation of a proton gradient across the mitochondrial membrane that is then used for ATP synthesis.</text>
</comment>
<evidence type="ECO:0000256" key="8">
    <source>
        <dbReference type="ARBA" id="ARBA00022692"/>
    </source>
</evidence>
<evidence type="ECO:0000256" key="9">
    <source>
        <dbReference type="ARBA" id="ARBA00022723"/>
    </source>
</evidence>
<dbReference type="PROSITE" id="PS51002">
    <property type="entry name" value="CYTB_NTER"/>
    <property type="match status" value="1"/>
</dbReference>
<comment type="similarity">
    <text evidence="17 20">Belongs to the cytochrome b family.</text>
</comment>
<dbReference type="GO" id="GO:0045275">
    <property type="term" value="C:respiratory chain complex III"/>
    <property type="evidence" value="ECO:0007669"/>
    <property type="project" value="InterPro"/>
</dbReference>
<evidence type="ECO:0000256" key="7">
    <source>
        <dbReference type="ARBA" id="ARBA00022660"/>
    </source>
</evidence>
<keyword evidence="6 19" id="KW-0349">Heme</keyword>
<dbReference type="GO" id="GO:0008121">
    <property type="term" value="F:quinol-cytochrome-c reductase activity"/>
    <property type="evidence" value="ECO:0007669"/>
    <property type="project" value="InterPro"/>
</dbReference>
<geneLocation type="mitochondrion" evidence="23"/>
<evidence type="ECO:0000256" key="10">
    <source>
        <dbReference type="ARBA" id="ARBA00022792"/>
    </source>
</evidence>
<dbReference type="InterPro" id="IPR005797">
    <property type="entry name" value="Cyt_b/b6_N"/>
</dbReference>
<dbReference type="InterPro" id="IPR030689">
    <property type="entry name" value="Cytochrome_b"/>
</dbReference>
<evidence type="ECO:0000256" key="12">
    <source>
        <dbReference type="ARBA" id="ARBA00022989"/>
    </source>
</evidence>
<dbReference type="CDD" id="cd00290">
    <property type="entry name" value="cytochrome_b_C"/>
    <property type="match status" value="1"/>
</dbReference>
<feature type="domain" description="Cytochrome b/b6 C-terminal region profile" evidence="22">
    <location>
        <begin position="210"/>
        <end position="380"/>
    </location>
</feature>
<dbReference type="GO" id="GO:0016491">
    <property type="term" value="F:oxidoreductase activity"/>
    <property type="evidence" value="ECO:0007669"/>
    <property type="project" value="UniProtKB-UniRule"/>
</dbReference>
<dbReference type="InterPro" id="IPR016174">
    <property type="entry name" value="Di-haem_cyt_TM"/>
</dbReference>
<comment type="cofactor">
    <cofactor evidence="20">
        <name>heme b</name>
        <dbReference type="ChEBI" id="CHEBI:60344"/>
    </cofactor>
    <text evidence="20">Binds 2 heme groups non-covalently.</text>
</comment>
<evidence type="ECO:0000256" key="13">
    <source>
        <dbReference type="ARBA" id="ARBA00023004"/>
    </source>
</evidence>
<keyword evidence="9 19" id="KW-0479">Metal-binding</keyword>
<evidence type="ECO:0000256" key="20">
    <source>
        <dbReference type="RuleBase" id="RU362117"/>
    </source>
</evidence>
<feature type="transmembrane region" description="Helical" evidence="20">
    <location>
        <begin position="140"/>
        <end position="158"/>
    </location>
</feature>
<dbReference type="SUPFAM" id="SSF81342">
    <property type="entry name" value="Transmembrane di-heme cytochromes"/>
    <property type="match status" value="1"/>
</dbReference>
<feature type="transmembrane region" description="Helical" evidence="20">
    <location>
        <begin position="346"/>
        <end position="372"/>
    </location>
</feature>
<evidence type="ECO:0000256" key="5">
    <source>
        <dbReference type="ARBA" id="ARBA00022448"/>
    </source>
</evidence>
<feature type="transmembrane region" description="Helical" evidence="20">
    <location>
        <begin position="30"/>
        <end position="56"/>
    </location>
</feature>
<evidence type="ECO:0000256" key="11">
    <source>
        <dbReference type="ARBA" id="ARBA00022982"/>
    </source>
</evidence>
<comment type="cofactor">
    <cofactor evidence="19">
        <name>heme</name>
        <dbReference type="ChEBI" id="CHEBI:30413"/>
    </cofactor>
    <text evidence="19">Binds 2 heme groups non-covalently.</text>
</comment>
<feature type="transmembrane region" description="Helical" evidence="20">
    <location>
        <begin position="113"/>
        <end position="133"/>
    </location>
</feature>
<feature type="binding site" description="axial binding residue" evidence="19">
    <location>
        <position position="97"/>
    </location>
    <ligand>
        <name>heme b</name>
        <dbReference type="ChEBI" id="CHEBI:60344"/>
        <label>b566</label>
    </ligand>
    <ligandPart>
        <name>Fe</name>
        <dbReference type="ChEBI" id="CHEBI:18248"/>
    </ligandPart>
</feature>
<feature type="transmembrane region" description="Helical" evidence="20">
    <location>
        <begin position="77"/>
        <end position="98"/>
    </location>
</feature>
<dbReference type="PROSITE" id="PS51003">
    <property type="entry name" value="CYTB_CTER"/>
    <property type="match status" value="1"/>
</dbReference>
<keyword evidence="15 20" id="KW-0496">Mitochondrion</keyword>
<feature type="domain" description="Cytochrome b/b6 N-terminal region profile" evidence="21">
    <location>
        <begin position="1"/>
        <end position="209"/>
    </location>
</feature>
<dbReference type="Pfam" id="PF00032">
    <property type="entry name" value="Cytochrom_B_C"/>
    <property type="match status" value="1"/>
</dbReference>
<evidence type="ECO:0000256" key="15">
    <source>
        <dbReference type="ARBA" id="ARBA00023128"/>
    </source>
</evidence>
<evidence type="ECO:0000256" key="18">
    <source>
        <dbReference type="PIRSR" id="PIRSR038885-1"/>
    </source>
</evidence>
<dbReference type="Gene3D" id="1.20.810.10">
    <property type="entry name" value="Cytochrome Bc1 Complex, Chain C"/>
    <property type="match status" value="1"/>
</dbReference>
<keyword evidence="13 19" id="KW-0408">Iron</keyword>
<organism evidence="23">
    <name type="scientific">Presbytis comata fredericae</name>
    <dbReference type="NCBI Taxonomy" id="1046091"/>
    <lineage>
        <taxon>Eukaryota</taxon>
        <taxon>Metazoa</taxon>
        <taxon>Chordata</taxon>
        <taxon>Craniata</taxon>
        <taxon>Vertebrata</taxon>
        <taxon>Euteleostomi</taxon>
        <taxon>Mammalia</taxon>
        <taxon>Eutheria</taxon>
        <taxon>Euarchontoglires</taxon>
        <taxon>Primates</taxon>
        <taxon>Haplorrhini</taxon>
        <taxon>Catarrhini</taxon>
        <taxon>Cercopithecidae</taxon>
        <taxon>Colobinae</taxon>
        <taxon>Presbytis</taxon>
    </lineage>
</organism>
<evidence type="ECO:0000259" key="21">
    <source>
        <dbReference type="PROSITE" id="PS51002"/>
    </source>
</evidence>
<reference evidence="23" key="1">
    <citation type="journal article" date="2011" name="Mol. Phylogenet. Evol.">
        <title>Mitochondrial phylogeny of leaf monkeys (genus Presbytis, Eschscholtz, 1821) with implications for taxonomy and conservation.</title>
        <authorList>
            <person name="Meyer D."/>
            <person name="Rinaldi I.D."/>
            <person name="Ramlee H."/>
            <person name="Perwitasari-Farajallah D."/>
            <person name="Hodges J.K."/>
            <person name="Roos C."/>
        </authorList>
    </citation>
    <scope>NUCLEOTIDE SEQUENCE</scope>
    <source>
        <strain evidence="23">Sit1</strain>
    </source>
</reference>
<evidence type="ECO:0000256" key="14">
    <source>
        <dbReference type="ARBA" id="ARBA00023075"/>
    </source>
</evidence>
<proteinExistence type="inferred from homology"/>
<accession>F8TP90</accession>
<gene>
    <name evidence="23" type="primary">cytb</name>
</gene>
<dbReference type="InterPro" id="IPR048260">
    <property type="entry name" value="Cytochrome_b_C_euk/bac"/>
</dbReference>